<keyword evidence="3" id="KW-1185">Reference proteome</keyword>
<feature type="transmembrane region" description="Helical" evidence="1">
    <location>
        <begin position="31"/>
        <end position="58"/>
    </location>
</feature>
<comment type="caution">
    <text evidence="2">The sequence shown here is derived from an EMBL/GenBank/DDBJ whole genome shotgun (WGS) entry which is preliminary data.</text>
</comment>
<gene>
    <name evidence="2" type="ORF">BKA59DRAFT_368193</name>
</gene>
<name>A0A8K0W5B8_9HYPO</name>
<protein>
    <submittedName>
        <fullName evidence="2">Uncharacterized protein</fullName>
    </submittedName>
</protein>
<dbReference type="EMBL" id="JAGPXF010000009">
    <property type="protein sequence ID" value="KAH7231014.1"/>
    <property type="molecule type" value="Genomic_DNA"/>
</dbReference>
<sequence length="207" mass="23171">KMFVFCSVRKVPVPETTTPLSVLRRYLFTSVLFLVWLAFLIELLVGVPATPSFLAWAVRSQLWLPLHDLGLKKEADEVLGYLILCTILLTLVIWGAVPVFALSRMGGNRARIATYAAFGGITAVFVAVSVRTMYLTWNWALLFDAAADGSRLTGWSNFITRTLCVLLCFCCGSVVLYLFYTARFGTPTFIKQMLDDTAYLLCPTKMR</sequence>
<evidence type="ECO:0000313" key="3">
    <source>
        <dbReference type="Proteomes" id="UP000813427"/>
    </source>
</evidence>
<organism evidence="2 3">
    <name type="scientific">Fusarium tricinctum</name>
    <dbReference type="NCBI Taxonomy" id="61284"/>
    <lineage>
        <taxon>Eukaryota</taxon>
        <taxon>Fungi</taxon>
        <taxon>Dikarya</taxon>
        <taxon>Ascomycota</taxon>
        <taxon>Pezizomycotina</taxon>
        <taxon>Sordariomycetes</taxon>
        <taxon>Hypocreomycetidae</taxon>
        <taxon>Hypocreales</taxon>
        <taxon>Nectriaceae</taxon>
        <taxon>Fusarium</taxon>
        <taxon>Fusarium tricinctum species complex</taxon>
    </lineage>
</organism>
<accession>A0A8K0W5B8</accession>
<reference evidence="2" key="1">
    <citation type="journal article" date="2021" name="Nat. Commun.">
        <title>Genetic determinants of endophytism in the Arabidopsis root mycobiome.</title>
        <authorList>
            <person name="Mesny F."/>
            <person name="Miyauchi S."/>
            <person name="Thiergart T."/>
            <person name="Pickel B."/>
            <person name="Atanasova L."/>
            <person name="Karlsson M."/>
            <person name="Huettel B."/>
            <person name="Barry K.W."/>
            <person name="Haridas S."/>
            <person name="Chen C."/>
            <person name="Bauer D."/>
            <person name="Andreopoulos W."/>
            <person name="Pangilinan J."/>
            <person name="LaButti K."/>
            <person name="Riley R."/>
            <person name="Lipzen A."/>
            <person name="Clum A."/>
            <person name="Drula E."/>
            <person name="Henrissat B."/>
            <person name="Kohler A."/>
            <person name="Grigoriev I.V."/>
            <person name="Martin F.M."/>
            <person name="Hacquard S."/>
        </authorList>
    </citation>
    <scope>NUCLEOTIDE SEQUENCE</scope>
    <source>
        <strain evidence="2">MPI-SDFR-AT-0068</strain>
    </source>
</reference>
<evidence type="ECO:0000313" key="2">
    <source>
        <dbReference type="EMBL" id="KAH7231014.1"/>
    </source>
</evidence>
<keyword evidence="1" id="KW-0812">Transmembrane</keyword>
<evidence type="ECO:0000256" key="1">
    <source>
        <dbReference type="SAM" id="Phobius"/>
    </source>
</evidence>
<dbReference type="OrthoDB" id="5077805at2759"/>
<feature type="non-terminal residue" evidence="2">
    <location>
        <position position="1"/>
    </location>
</feature>
<feature type="transmembrane region" description="Helical" evidence="1">
    <location>
        <begin position="158"/>
        <end position="180"/>
    </location>
</feature>
<dbReference type="AlphaFoldDB" id="A0A8K0W5B8"/>
<keyword evidence="1" id="KW-0472">Membrane</keyword>
<proteinExistence type="predicted"/>
<keyword evidence="1" id="KW-1133">Transmembrane helix</keyword>
<feature type="transmembrane region" description="Helical" evidence="1">
    <location>
        <begin position="78"/>
        <end position="100"/>
    </location>
</feature>
<dbReference type="Proteomes" id="UP000813427">
    <property type="component" value="Unassembled WGS sequence"/>
</dbReference>
<feature type="non-terminal residue" evidence="2">
    <location>
        <position position="207"/>
    </location>
</feature>
<feature type="transmembrane region" description="Helical" evidence="1">
    <location>
        <begin position="112"/>
        <end position="134"/>
    </location>
</feature>